<dbReference type="FunFam" id="3.20.10.10:FF:000002">
    <property type="entry name" value="D-alanine aminotransferase"/>
    <property type="match status" value="1"/>
</dbReference>
<dbReference type="PROSITE" id="PS00770">
    <property type="entry name" value="AA_TRANSFER_CLASS_4"/>
    <property type="match status" value="1"/>
</dbReference>
<comment type="cofactor">
    <cofactor evidence="1 14">
        <name>pyridoxal 5'-phosphate</name>
        <dbReference type="ChEBI" id="CHEBI:597326"/>
    </cofactor>
</comment>
<evidence type="ECO:0000256" key="2">
    <source>
        <dbReference type="ARBA" id="ARBA00009320"/>
    </source>
</evidence>
<dbReference type="EMBL" id="RQXW01000027">
    <property type="protein sequence ID" value="RTE64307.1"/>
    <property type="molecule type" value="Genomic_DNA"/>
</dbReference>
<dbReference type="GO" id="GO:0046656">
    <property type="term" value="P:folic acid biosynthetic process"/>
    <property type="evidence" value="ECO:0007669"/>
    <property type="project" value="UniProtKB-KW"/>
</dbReference>
<evidence type="ECO:0000256" key="11">
    <source>
        <dbReference type="ARBA" id="ARBA00069174"/>
    </source>
</evidence>
<dbReference type="NCBIfam" id="NF004761">
    <property type="entry name" value="PRK06092.1"/>
    <property type="match status" value="1"/>
</dbReference>
<evidence type="ECO:0000313" key="15">
    <source>
        <dbReference type="EMBL" id="RTE64307.1"/>
    </source>
</evidence>
<comment type="pathway">
    <text evidence="7">Cofactor biosynthesis; tetrahydrofolate biosynthesis; 4-aminobenzoate from chorismate: step 2/2.</text>
</comment>
<gene>
    <name evidence="15" type="ORF">EH243_17980</name>
</gene>
<dbReference type="Pfam" id="PF01063">
    <property type="entry name" value="Aminotran_4"/>
    <property type="match status" value="1"/>
</dbReference>
<proteinExistence type="inferred from homology"/>
<evidence type="ECO:0000256" key="14">
    <source>
        <dbReference type="RuleBase" id="RU004516"/>
    </source>
</evidence>
<dbReference type="InterPro" id="IPR036038">
    <property type="entry name" value="Aminotransferase-like"/>
</dbReference>
<dbReference type="GO" id="GO:0008696">
    <property type="term" value="F:4-amino-4-deoxychorismate lyase activity"/>
    <property type="evidence" value="ECO:0007669"/>
    <property type="project" value="UniProtKB-UniRule"/>
</dbReference>
<dbReference type="Gene3D" id="3.30.470.10">
    <property type="match status" value="1"/>
</dbReference>
<dbReference type="AlphaFoldDB" id="A0A430KLF8"/>
<dbReference type="NCBIfam" id="TIGR03461">
    <property type="entry name" value="pabC_Proteo"/>
    <property type="match status" value="1"/>
</dbReference>
<dbReference type="InterPro" id="IPR018300">
    <property type="entry name" value="Aminotrans_IV_CS"/>
</dbReference>
<evidence type="ECO:0000256" key="4">
    <source>
        <dbReference type="ARBA" id="ARBA00022898"/>
    </source>
</evidence>
<evidence type="ECO:0000256" key="8">
    <source>
        <dbReference type="ARBA" id="ARBA00035676"/>
    </source>
</evidence>
<keyword evidence="16" id="KW-1185">Reference proteome</keyword>
<dbReference type="EC" id="4.1.3.38" evidence="8 12"/>
<dbReference type="Proteomes" id="UP000283087">
    <property type="component" value="Unassembled WGS sequence"/>
</dbReference>
<dbReference type="InterPro" id="IPR043132">
    <property type="entry name" value="BCAT-like_C"/>
</dbReference>
<keyword evidence="6 15" id="KW-0456">Lyase</keyword>
<dbReference type="Gene3D" id="3.20.10.10">
    <property type="entry name" value="D-amino Acid Aminotransferase, subunit A, domain 2"/>
    <property type="match status" value="1"/>
</dbReference>
<dbReference type="GO" id="GO:0030170">
    <property type="term" value="F:pyridoxal phosphate binding"/>
    <property type="evidence" value="ECO:0007669"/>
    <property type="project" value="InterPro"/>
</dbReference>
<dbReference type="InterPro" id="IPR043131">
    <property type="entry name" value="BCAT-like_N"/>
</dbReference>
<dbReference type="PANTHER" id="PTHR42743:SF2">
    <property type="entry name" value="AMINODEOXYCHORISMATE LYASE"/>
    <property type="match status" value="1"/>
</dbReference>
<dbReference type="SUPFAM" id="SSF56752">
    <property type="entry name" value="D-aminoacid aminotransferase-like PLP-dependent enzymes"/>
    <property type="match status" value="1"/>
</dbReference>
<accession>A0A430KLF8</accession>
<dbReference type="PANTHER" id="PTHR42743">
    <property type="entry name" value="AMINO-ACID AMINOTRANSFERASE"/>
    <property type="match status" value="1"/>
</dbReference>
<evidence type="ECO:0000256" key="1">
    <source>
        <dbReference type="ARBA" id="ARBA00001933"/>
    </source>
</evidence>
<evidence type="ECO:0000313" key="16">
    <source>
        <dbReference type="Proteomes" id="UP000283087"/>
    </source>
</evidence>
<evidence type="ECO:0000256" key="7">
    <source>
        <dbReference type="ARBA" id="ARBA00035633"/>
    </source>
</evidence>
<dbReference type="InterPro" id="IPR050571">
    <property type="entry name" value="Class-IV_PLP-Dep_Aminotrnsfr"/>
</dbReference>
<evidence type="ECO:0000256" key="6">
    <source>
        <dbReference type="ARBA" id="ARBA00023239"/>
    </source>
</evidence>
<comment type="caution">
    <text evidence="15">The sequence shown here is derived from an EMBL/GenBank/DDBJ whole genome shotgun (WGS) entry which is preliminary data.</text>
</comment>
<dbReference type="CDD" id="cd01559">
    <property type="entry name" value="ADCL_like"/>
    <property type="match status" value="1"/>
</dbReference>
<comment type="subunit">
    <text evidence="3">Homodimer.</text>
</comment>
<organism evidence="15 16">
    <name type="scientific">Amphritea opalescens</name>
    <dbReference type="NCBI Taxonomy" id="2490544"/>
    <lineage>
        <taxon>Bacteria</taxon>
        <taxon>Pseudomonadati</taxon>
        <taxon>Pseudomonadota</taxon>
        <taxon>Gammaproteobacteria</taxon>
        <taxon>Oceanospirillales</taxon>
        <taxon>Oceanospirillaceae</taxon>
        <taxon>Amphritea</taxon>
    </lineage>
</organism>
<keyword evidence="5" id="KW-0289">Folate biosynthesis</keyword>
<dbReference type="InterPro" id="IPR001544">
    <property type="entry name" value="Aminotrans_IV"/>
</dbReference>
<sequence length="285" mass="31511">MRPSLLINGLSEHTLPVADRGLAYGHGLFETIALNGSEPTAWQAHLERLKAGAKRLHIPLPDNIDQSLQQDLQTLLAPQVSPTQRQVLKITITRGCGGRGYAVDDTVPINRIVQLSEFPSYPDNPAQQGITTRLCQTRLAIAPQLAGIKHLNRLEQVLARAEWSATDIREGLVLDAEGYLMEGTMSNLFWCKNGVLYTPSLDRCGVKGIVRQRIIALAEEKNITLHTGLFTADVLQQADEVFLCNSIIAIWPVIKCIMTDQYQPEWSIGPITRDLQSLLAAEGIF</sequence>
<reference evidence="15 16" key="1">
    <citation type="submission" date="2018-11" db="EMBL/GenBank/DDBJ databases">
        <title>The draft genome sequence of Amphritea opalescens ANRC-JH13T.</title>
        <authorList>
            <person name="Fang Z."/>
            <person name="Zhang Y."/>
            <person name="Han X."/>
        </authorList>
    </citation>
    <scope>NUCLEOTIDE SEQUENCE [LARGE SCALE GENOMIC DNA]</scope>
    <source>
        <strain evidence="15 16">ANRC-JH13</strain>
    </source>
</reference>
<evidence type="ECO:0000256" key="5">
    <source>
        <dbReference type="ARBA" id="ARBA00022909"/>
    </source>
</evidence>
<keyword evidence="4 14" id="KW-0663">Pyridoxal phosphate</keyword>
<dbReference type="OrthoDB" id="9805628at2"/>
<evidence type="ECO:0000256" key="9">
    <source>
        <dbReference type="ARBA" id="ARBA00049529"/>
    </source>
</evidence>
<dbReference type="GO" id="GO:0005829">
    <property type="term" value="C:cytosol"/>
    <property type="evidence" value="ECO:0007669"/>
    <property type="project" value="TreeGrafter"/>
</dbReference>
<dbReference type="GO" id="GO:0008153">
    <property type="term" value="P:4-aminobenzoate biosynthetic process"/>
    <property type="evidence" value="ECO:0007669"/>
    <property type="project" value="UniProtKB-UniRule"/>
</dbReference>
<dbReference type="InterPro" id="IPR017824">
    <property type="entry name" value="Aminodeoxychorismate_lyase_IV"/>
</dbReference>
<evidence type="ECO:0000256" key="13">
    <source>
        <dbReference type="RuleBase" id="RU004106"/>
    </source>
</evidence>
<comment type="function">
    <text evidence="10">Involved in the biosynthesis of p-aminobenzoate (PABA), a precursor of tetrahydrofolate. Converts 4-amino-4-deoxychorismate into 4-aminobenzoate (PABA) and pyruvate.</text>
</comment>
<dbReference type="RefSeq" id="WP_126160044.1">
    <property type="nucleotide sequence ID" value="NZ_RQXW01000027.1"/>
</dbReference>
<evidence type="ECO:0000256" key="12">
    <source>
        <dbReference type="NCBIfam" id="TIGR03461"/>
    </source>
</evidence>
<evidence type="ECO:0000256" key="10">
    <source>
        <dbReference type="ARBA" id="ARBA00054027"/>
    </source>
</evidence>
<comment type="catalytic activity">
    <reaction evidence="9">
        <text>4-amino-4-deoxychorismate = 4-aminobenzoate + pyruvate + H(+)</text>
        <dbReference type="Rhea" id="RHEA:16201"/>
        <dbReference type="ChEBI" id="CHEBI:15361"/>
        <dbReference type="ChEBI" id="CHEBI:15378"/>
        <dbReference type="ChEBI" id="CHEBI:17836"/>
        <dbReference type="ChEBI" id="CHEBI:58406"/>
        <dbReference type="EC" id="4.1.3.38"/>
    </reaction>
</comment>
<evidence type="ECO:0000256" key="3">
    <source>
        <dbReference type="ARBA" id="ARBA00011738"/>
    </source>
</evidence>
<protein>
    <recommendedName>
        <fullName evidence="11 12">Aminodeoxychorismate lyase</fullName>
        <ecNumber evidence="8 12">4.1.3.38</ecNumber>
    </recommendedName>
</protein>
<name>A0A430KLF8_9GAMM</name>
<comment type="similarity">
    <text evidence="2 13">Belongs to the class-IV pyridoxal-phosphate-dependent aminotransferase family.</text>
</comment>